<dbReference type="AlphaFoldDB" id="A0A162ADP6"/>
<reference evidence="1 2" key="1">
    <citation type="submission" date="2013-07" db="EMBL/GenBank/DDBJ databases">
        <title>Comparative Genomic and Metabolomic Analysis of Twelve Strains of Pseudoalteromonas luteoviolacea.</title>
        <authorList>
            <person name="Vynne N.G."/>
            <person name="Mansson M."/>
            <person name="Gram L."/>
        </authorList>
    </citation>
    <scope>NUCLEOTIDE SEQUENCE [LARGE SCALE GENOMIC DNA]</scope>
    <source>
        <strain evidence="1 2">NCIMB 1942</strain>
    </source>
</reference>
<organism evidence="1 2">
    <name type="scientific">Pseudoalteromonas luteoviolacea NCIMB 1942</name>
    <dbReference type="NCBI Taxonomy" id="1365253"/>
    <lineage>
        <taxon>Bacteria</taxon>
        <taxon>Pseudomonadati</taxon>
        <taxon>Pseudomonadota</taxon>
        <taxon>Gammaproteobacteria</taxon>
        <taxon>Alteromonadales</taxon>
        <taxon>Pseudoalteromonadaceae</taxon>
        <taxon>Pseudoalteromonas</taxon>
    </lineage>
</organism>
<protein>
    <submittedName>
        <fullName evidence="1">Uncharacterized protein</fullName>
    </submittedName>
</protein>
<gene>
    <name evidence="1" type="ORF">N482_08785</name>
</gene>
<sequence>MQYKDKQSEIIGVYVNLHLHKGQKWINIEFAPAENKNIGIL</sequence>
<proteinExistence type="predicted"/>
<comment type="caution">
    <text evidence="1">The sequence shown here is derived from an EMBL/GenBank/DDBJ whole genome shotgun (WGS) entry which is preliminary data.</text>
</comment>
<dbReference type="PATRIC" id="fig|1365253.3.peg.2015"/>
<evidence type="ECO:0000313" key="2">
    <source>
        <dbReference type="Proteomes" id="UP000076587"/>
    </source>
</evidence>
<name>A0A162ADP6_9GAMM</name>
<accession>A0A162ADP6</accession>
<evidence type="ECO:0000313" key="1">
    <source>
        <dbReference type="EMBL" id="KZN48083.1"/>
    </source>
</evidence>
<dbReference type="EMBL" id="AUXT01000149">
    <property type="protein sequence ID" value="KZN48083.1"/>
    <property type="molecule type" value="Genomic_DNA"/>
</dbReference>
<dbReference type="Proteomes" id="UP000076587">
    <property type="component" value="Unassembled WGS sequence"/>
</dbReference>